<dbReference type="InterPro" id="IPR036942">
    <property type="entry name" value="Beta-barrel_TonB_sf"/>
</dbReference>
<keyword evidence="2" id="KW-0813">Transport</keyword>
<comment type="subcellular location">
    <subcellularLocation>
        <location evidence="1">Cell outer membrane</location>
        <topology evidence="1">Multi-pass membrane protein</topology>
    </subcellularLocation>
</comment>
<keyword evidence="5" id="KW-0812">Transmembrane</keyword>
<evidence type="ECO:0000256" key="9">
    <source>
        <dbReference type="ARBA" id="ARBA00023136"/>
    </source>
</evidence>
<dbReference type="SUPFAM" id="SSF56935">
    <property type="entry name" value="Porins"/>
    <property type="match status" value="1"/>
</dbReference>
<proteinExistence type="predicted"/>
<evidence type="ECO:0000256" key="3">
    <source>
        <dbReference type="ARBA" id="ARBA00022452"/>
    </source>
</evidence>
<evidence type="ECO:0000256" key="11">
    <source>
        <dbReference type="SAM" id="MobiDB-lite"/>
    </source>
</evidence>
<dbReference type="GO" id="GO:0009279">
    <property type="term" value="C:cell outer membrane"/>
    <property type="evidence" value="ECO:0007669"/>
    <property type="project" value="UniProtKB-SubCell"/>
</dbReference>
<evidence type="ECO:0000256" key="5">
    <source>
        <dbReference type="ARBA" id="ARBA00022692"/>
    </source>
</evidence>
<keyword evidence="10" id="KW-0998">Cell outer membrane</keyword>
<keyword evidence="3" id="KW-1134">Transmembrane beta strand</keyword>
<accession>A0A974P2I8</accession>
<evidence type="ECO:0000259" key="12">
    <source>
        <dbReference type="Pfam" id="PF00593"/>
    </source>
</evidence>
<evidence type="ECO:0000313" key="13">
    <source>
        <dbReference type="EMBL" id="QQZ49195.1"/>
    </source>
</evidence>
<evidence type="ECO:0000256" key="8">
    <source>
        <dbReference type="ARBA" id="ARBA00023077"/>
    </source>
</evidence>
<dbReference type="PANTHER" id="PTHR32552:SF81">
    <property type="entry name" value="TONB-DEPENDENT OUTER MEMBRANE RECEPTOR"/>
    <property type="match status" value="1"/>
</dbReference>
<reference evidence="13" key="1">
    <citation type="submission" date="2021-01" db="EMBL/GenBank/DDBJ databases">
        <title>Genome sequence of Phenylobacterium sp. 20VBR1 isolated from a valley glaceir, Ny-Alesund, Svalbard.</title>
        <authorList>
            <person name="Thomas F.A."/>
            <person name="Krishnan K.P."/>
            <person name="Sinha R.K."/>
        </authorList>
    </citation>
    <scope>NUCLEOTIDE SEQUENCE</scope>
    <source>
        <strain evidence="13">20VBR1</strain>
    </source>
</reference>
<dbReference type="InterPro" id="IPR039426">
    <property type="entry name" value="TonB-dep_rcpt-like"/>
</dbReference>
<dbReference type="AlphaFoldDB" id="A0A974P2I8"/>
<dbReference type="Gene3D" id="2.40.170.20">
    <property type="entry name" value="TonB-dependent receptor, beta-barrel domain"/>
    <property type="match status" value="1"/>
</dbReference>
<keyword evidence="8" id="KW-0798">TonB box</keyword>
<evidence type="ECO:0000256" key="4">
    <source>
        <dbReference type="ARBA" id="ARBA00022496"/>
    </source>
</evidence>
<name>A0A974P2I8_9CAUL</name>
<dbReference type="EMBL" id="CP068570">
    <property type="protein sequence ID" value="QQZ49195.1"/>
    <property type="molecule type" value="Genomic_DNA"/>
</dbReference>
<keyword evidence="4" id="KW-0410">Iron transport</keyword>
<dbReference type="GO" id="GO:0006826">
    <property type="term" value="P:iron ion transport"/>
    <property type="evidence" value="ECO:0007669"/>
    <property type="project" value="UniProtKB-KW"/>
</dbReference>
<keyword evidence="9" id="KW-0472">Membrane</keyword>
<evidence type="ECO:0000256" key="2">
    <source>
        <dbReference type="ARBA" id="ARBA00022448"/>
    </source>
</evidence>
<feature type="domain" description="TonB-dependent receptor-like beta-barrel" evidence="12">
    <location>
        <begin position="4"/>
        <end position="122"/>
    </location>
</feature>
<keyword evidence="6" id="KW-0408">Iron</keyword>
<organism evidence="13">
    <name type="scientific">Phenylobacterium glaciei</name>
    <dbReference type="NCBI Taxonomy" id="2803784"/>
    <lineage>
        <taxon>Bacteria</taxon>
        <taxon>Pseudomonadati</taxon>
        <taxon>Pseudomonadota</taxon>
        <taxon>Alphaproteobacteria</taxon>
        <taxon>Caulobacterales</taxon>
        <taxon>Caulobacteraceae</taxon>
        <taxon>Phenylobacterium</taxon>
    </lineage>
</organism>
<dbReference type="InterPro" id="IPR000531">
    <property type="entry name" value="Beta-barrel_TonB"/>
</dbReference>
<feature type="region of interest" description="Disordered" evidence="11">
    <location>
        <begin position="124"/>
        <end position="176"/>
    </location>
</feature>
<gene>
    <name evidence="13" type="ORF">JKL49_18970</name>
</gene>
<sequence>MQDSGGSLSGRGNLAWQFADNAMTYVSYARGYKGGGLNMSGLQLTGGTGPGANQPALDTAVIEDEQNSTFEVGLKSTLFGGRATLNLAAYKTIVKDFQANIATPVTGNNSAPLRTFPANIPKCRSRAWRPTSRPGCSPVSPSGRRRPTATGRTRTIPPDPVRSSGRIPTPPEGASP</sequence>
<protein>
    <submittedName>
        <fullName evidence="13">TonB-dependent receptor</fullName>
    </submittedName>
</protein>
<evidence type="ECO:0000256" key="7">
    <source>
        <dbReference type="ARBA" id="ARBA00023065"/>
    </source>
</evidence>
<evidence type="ECO:0000256" key="1">
    <source>
        <dbReference type="ARBA" id="ARBA00004571"/>
    </source>
</evidence>
<evidence type="ECO:0000256" key="6">
    <source>
        <dbReference type="ARBA" id="ARBA00023004"/>
    </source>
</evidence>
<keyword evidence="7" id="KW-0406">Ion transport</keyword>
<evidence type="ECO:0000256" key="10">
    <source>
        <dbReference type="ARBA" id="ARBA00023237"/>
    </source>
</evidence>
<keyword evidence="13" id="KW-0675">Receptor</keyword>
<dbReference type="Pfam" id="PF00593">
    <property type="entry name" value="TonB_dep_Rec_b-barrel"/>
    <property type="match status" value="1"/>
</dbReference>
<dbReference type="PANTHER" id="PTHR32552">
    <property type="entry name" value="FERRICHROME IRON RECEPTOR-RELATED"/>
    <property type="match status" value="1"/>
</dbReference>